<dbReference type="EnsemblPlants" id="KQL30129">
    <property type="protein sequence ID" value="KQL30129"/>
    <property type="gene ID" value="SETIT_018940mg"/>
</dbReference>
<accession>K3YXE4</accession>
<reference evidence="1" key="2">
    <citation type="submission" date="2018-08" db="UniProtKB">
        <authorList>
            <consortium name="EnsemblPlants"/>
        </authorList>
    </citation>
    <scope>IDENTIFICATION</scope>
    <source>
        <strain evidence="1">Yugu1</strain>
    </source>
</reference>
<protein>
    <submittedName>
        <fullName evidence="1">Uncharacterized protein</fullName>
    </submittedName>
</protein>
<dbReference type="AlphaFoldDB" id="K3YXE4"/>
<organism evidence="1 2">
    <name type="scientific">Setaria italica</name>
    <name type="common">Foxtail millet</name>
    <name type="synonym">Panicum italicum</name>
    <dbReference type="NCBI Taxonomy" id="4555"/>
    <lineage>
        <taxon>Eukaryota</taxon>
        <taxon>Viridiplantae</taxon>
        <taxon>Streptophyta</taxon>
        <taxon>Embryophyta</taxon>
        <taxon>Tracheophyta</taxon>
        <taxon>Spermatophyta</taxon>
        <taxon>Magnoliopsida</taxon>
        <taxon>Liliopsida</taxon>
        <taxon>Poales</taxon>
        <taxon>Poaceae</taxon>
        <taxon>PACMAD clade</taxon>
        <taxon>Panicoideae</taxon>
        <taxon>Panicodae</taxon>
        <taxon>Paniceae</taxon>
        <taxon>Cenchrinae</taxon>
        <taxon>Setaria</taxon>
    </lineage>
</organism>
<dbReference type="EMBL" id="AGNK02000398">
    <property type="status" value="NOT_ANNOTATED_CDS"/>
    <property type="molecule type" value="Genomic_DNA"/>
</dbReference>
<dbReference type="Proteomes" id="UP000004995">
    <property type="component" value="Unassembled WGS sequence"/>
</dbReference>
<name>K3YXE4_SETIT</name>
<sequence length="69" mass="7871">MIRGGCWSGGMDSPHLLLLSTALSNEEEMATTKYRVSILVEVHRSSIFLLSTLFSETQCTKVWTIRHWD</sequence>
<proteinExistence type="predicted"/>
<evidence type="ECO:0000313" key="2">
    <source>
        <dbReference type="Proteomes" id="UP000004995"/>
    </source>
</evidence>
<dbReference type="HOGENOM" id="CLU_2780634_0_0_1"/>
<keyword evidence="2" id="KW-1185">Reference proteome</keyword>
<evidence type="ECO:0000313" key="1">
    <source>
        <dbReference type="EnsemblPlants" id="KQL30129"/>
    </source>
</evidence>
<reference evidence="2" key="1">
    <citation type="journal article" date="2012" name="Nat. Biotechnol.">
        <title>Reference genome sequence of the model plant Setaria.</title>
        <authorList>
            <person name="Bennetzen J.L."/>
            <person name="Schmutz J."/>
            <person name="Wang H."/>
            <person name="Percifield R."/>
            <person name="Hawkins J."/>
            <person name="Pontaroli A.C."/>
            <person name="Estep M."/>
            <person name="Feng L."/>
            <person name="Vaughn J.N."/>
            <person name="Grimwood J."/>
            <person name="Jenkins J."/>
            <person name="Barry K."/>
            <person name="Lindquist E."/>
            <person name="Hellsten U."/>
            <person name="Deshpande S."/>
            <person name="Wang X."/>
            <person name="Wu X."/>
            <person name="Mitros T."/>
            <person name="Triplett J."/>
            <person name="Yang X."/>
            <person name="Ye C.Y."/>
            <person name="Mauro-Herrera M."/>
            <person name="Wang L."/>
            <person name="Li P."/>
            <person name="Sharma M."/>
            <person name="Sharma R."/>
            <person name="Ronald P.C."/>
            <person name="Panaud O."/>
            <person name="Kellogg E.A."/>
            <person name="Brutnell T.P."/>
            <person name="Doust A.N."/>
            <person name="Tuskan G.A."/>
            <person name="Rokhsar D."/>
            <person name="Devos K.M."/>
        </authorList>
    </citation>
    <scope>NUCLEOTIDE SEQUENCE [LARGE SCALE GENOMIC DNA]</scope>
    <source>
        <strain evidence="2">cv. Yugu1</strain>
    </source>
</reference>
<dbReference type="Gramene" id="KQL30129">
    <property type="protein sequence ID" value="KQL30129"/>
    <property type="gene ID" value="SETIT_018940mg"/>
</dbReference>
<dbReference type="InParanoid" id="K3YXE4"/>